<proteinExistence type="predicted"/>
<dbReference type="AlphaFoldDB" id="A0AAP0FBN8"/>
<evidence type="ECO:0000313" key="4">
    <source>
        <dbReference type="EMBL" id="KAK9107242.1"/>
    </source>
</evidence>
<sequence length="465" mass="51958">MEESNSLKVLEQCRISPSPCSLAPKSLPLTFLDLLWLTCPNVQHILFYNYTQPSAHFTHHVLPTIKHSLSLALSRFPFLSGHLSWPPHSNNPSITYTNTDSVAVTVAQSALNFRHHVADYARDALQFHSLVPHLPCSQTDSSVFSLQVTLFPNTGFSIGFAINHGVADGSTAHQFLSYWAEICKSDYCRSSKLPEPFYDRSVIRDPDGLEQIYLEDLKQFRGSLKSLRAREGSPFGGSSEDFVRETFVVTKTHVQRLEHWLSKLLQEKNMSKFYASTFVLVLAYALVCLVKARGEEMKKKVQIGFATGCRTRLGYPIPKTYFGNCIGVCWTRAMESESIRERDGFLWASEAIGTSISDLEHGVLRGAEKWVKNSVVVPDGESTERVMIAGTLKLNFYDVDFGFGRPRKSEVISNEKKGGISLSESRDDGGVEIGLALKKHAMAQFSSLFVNGLKALDELVSTHFM</sequence>
<reference evidence="4 5" key="1">
    <citation type="submission" date="2024-01" db="EMBL/GenBank/DDBJ databases">
        <title>Genome assemblies of Stephania.</title>
        <authorList>
            <person name="Yang L."/>
        </authorList>
    </citation>
    <scope>NUCLEOTIDE SEQUENCE [LARGE SCALE GENOMIC DNA]</scope>
    <source>
        <strain evidence="4">YNDBR</strain>
        <tissue evidence="4">Leaf</tissue>
    </source>
</reference>
<feature type="transmembrane region" description="Helical" evidence="3">
    <location>
        <begin position="273"/>
        <end position="290"/>
    </location>
</feature>
<accession>A0AAP0FBN8</accession>
<keyword evidence="5" id="KW-1185">Reference proteome</keyword>
<evidence type="ECO:0000256" key="1">
    <source>
        <dbReference type="ARBA" id="ARBA00022679"/>
    </source>
</evidence>
<comment type="caution">
    <text evidence="4">The sequence shown here is derived from an EMBL/GenBank/DDBJ whole genome shotgun (WGS) entry which is preliminary data.</text>
</comment>
<keyword evidence="3" id="KW-1133">Transmembrane helix</keyword>
<protein>
    <submittedName>
        <fullName evidence="4">Uncharacterized protein</fullName>
    </submittedName>
</protein>
<keyword evidence="1" id="KW-0808">Transferase</keyword>
<keyword evidence="3" id="KW-0812">Transmembrane</keyword>
<evidence type="ECO:0000256" key="2">
    <source>
        <dbReference type="ARBA" id="ARBA00023315"/>
    </source>
</evidence>
<dbReference type="GO" id="GO:0016747">
    <property type="term" value="F:acyltransferase activity, transferring groups other than amino-acyl groups"/>
    <property type="evidence" value="ECO:0007669"/>
    <property type="project" value="UniProtKB-ARBA"/>
</dbReference>
<dbReference type="Pfam" id="PF02458">
    <property type="entry name" value="Transferase"/>
    <property type="match status" value="1"/>
</dbReference>
<organism evidence="4 5">
    <name type="scientific">Stephania yunnanensis</name>
    <dbReference type="NCBI Taxonomy" id="152371"/>
    <lineage>
        <taxon>Eukaryota</taxon>
        <taxon>Viridiplantae</taxon>
        <taxon>Streptophyta</taxon>
        <taxon>Embryophyta</taxon>
        <taxon>Tracheophyta</taxon>
        <taxon>Spermatophyta</taxon>
        <taxon>Magnoliopsida</taxon>
        <taxon>Ranunculales</taxon>
        <taxon>Menispermaceae</taxon>
        <taxon>Menispermoideae</taxon>
        <taxon>Cissampelideae</taxon>
        <taxon>Stephania</taxon>
    </lineage>
</organism>
<dbReference type="SUPFAM" id="SSF52777">
    <property type="entry name" value="CoA-dependent acyltransferases"/>
    <property type="match status" value="1"/>
</dbReference>
<dbReference type="Gene3D" id="3.30.559.10">
    <property type="entry name" value="Chloramphenicol acetyltransferase-like domain"/>
    <property type="match status" value="2"/>
</dbReference>
<dbReference type="InterPro" id="IPR023213">
    <property type="entry name" value="CAT-like_dom_sf"/>
</dbReference>
<evidence type="ECO:0000256" key="3">
    <source>
        <dbReference type="SAM" id="Phobius"/>
    </source>
</evidence>
<name>A0AAP0FBN8_9MAGN</name>
<dbReference type="InterPro" id="IPR051504">
    <property type="entry name" value="Plant_metabolite_acyltrans"/>
</dbReference>
<keyword evidence="3" id="KW-0472">Membrane</keyword>
<evidence type="ECO:0000313" key="5">
    <source>
        <dbReference type="Proteomes" id="UP001420932"/>
    </source>
</evidence>
<dbReference type="EMBL" id="JBBNAF010000010">
    <property type="protein sequence ID" value="KAK9107242.1"/>
    <property type="molecule type" value="Genomic_DNA"/>
</dbReference>
<dbReference type="Proteomes" id="UP001420932">
    <property type="component" value="Unassembled WGS sequence"/>
</dbReference>
<dbReference type="PANTHER" id="PTHR31625">
    <property type="match status" value="1"/>
</dbReference>
<keyword evidence="2" id="KW-0012">Acyltransferase</keyword>
<gene>
    <name evidence="4" type="ORF">Syun_023253</name>
</gene>